<gene>
    <name evidence="1" type="ORF">Cch02nite_54490</name>
</gene>
<evidence type="ECO:0008006" key="3">
    <source>
        <dbReference type="Google" id="ProtNLM"/>
    </source>
</evidence>
<evidence type="ECO:0000313" key="2">
    <source>
        <dbReference type="Proteomes" id="UP000619293"/>
    </source>
</evidence>
<keyword evidence="2" id="KW-1185">Reference proteome</keyword>
<dbReference type="AlphaFoldDB" id="A0A8J3NTG1"/>
<reference evidence="1 2" key="1">
    <citation type="submission" date="2021-01" db="EMBL/GenBank/DDBJ databases">
        <title>Whole genome shotgun sequence of Catellatospora chokoriensis NBRC 107358.</title>
        <authorList>
            <person name="Komaki H."/>
            <person name="Tamura T."/>
        </authorList>
    </citation>
    <scope>NUCLEOTIDE SEQUENCE [LARGE SCALE GENOMIC DNA]</scope>
    <source>
        <strain evidence="1 2">NBRC 107358</strain>
    </source>
</reference>
<dbReference type="EMBL" id="BONG01000039">
    <property type="protein sequence ID" value="GIF92005.1"/>
    <property type="molecule type" value="Genomic_DNA"/>
</dbReference>
<dbReference type="Proteomes" id="UP000619293">
    <property type="component" value="Unassembled WGS sequence"/>
</dbReference>
<name>A0A8J3NTG1_9ACTN</name>
<evidence type="ECO:0000313" key="1">
    <source>
        <dbReference type="EMBL" id="GIF92005.1"/>
    </source>
</evidence>
<protein>
    <recommendedName>
        <fullName evidence="3">TetR family transcriptional regulator</fullName>
    </recommendedName>
</protein>
<proteinExistence type="predicted"/>
<organism evidence="1 2">
    <name type="scientific">Catellatospora chokoriensis</name>
    <dbReference type="NCBI Taxonomy" id="310353"/>
    <lineage>
        <taxon>Bacteria</taxon>
        <taxon>Bacillati</taxon>
        <taxon>Actinomycetota</taxon>
        <taxon>Actinomycetes</taxon>
        <taxon>Micromonosporales</taxon>
        <taxon>Micromonosporaceae</taxon>
        <taxon>Catellatospora</taxon>
    </lineage>
</organism>
<comment type="caution">
    <text evidence="1">The sequence shown here is derived from an EMBL/GenBank/DDBJ whole genome shotgun (WGS) entry which is preliminary data.</text>
</comment>
<sequence length="71" mass="8130">MEERRRGMTMFAAELVATGGVPPEHDVDSVADVLWLAMDARNYDWLVRTRGWSVERFQRWYADTVSAAVLA</sequence>
<accession>A0A8J3NTG1</accession>